<feature type="compositionally biased region" description="Polar residues" evidence="5">
    <location>
        <begin position="120"/>
        <end position="132"/>
    </location>
</feature>
<keyword evidence="8" id="KW-1185">Reference proteome</keyword>
<name>A0ABQ0LCA6_MYCCL</name>
<dbReference type="PANTHER" id="PTHR46237">
    <property type="entry name" value="CYTOCHROME B5 REDUCTASE 4 FAMILY MEMBER"/>
    <property type="match status" value="1"/>
</dbReference>
<dbReference type="Pfam" id="PF00173">
    <property type="entry name" value="Cyt-b5"/>
    <property type="match status" value="1"/>
</dbReference>
<dbReference type="EMBL" id="DF844911">
    <property type="protein sequence ID" value="GAT48723.1"/>
    <property type="molecule type" value="Genomic_DNA"/>
</dbReference>
<feature type="region of interest" description="Disordered" evidence="5">
    <location>
        <begin position="35"/>
        <end position="151"/>
    </location>
</feature>
<dbReference type="InterPro" id="IPR036400">
    <property type="entry name" value="Cyt_B5-like_heme/steroid_sf"/>
</dbReference>
<protein>
    <submittedName>
        <fullName evidence="7">Cytoplasm protein</fullName>
    </submittedName>
</protein>
<feature type="compositionally biased region" description="Acidic residues" evidence="5">
    <location>
        <begin position="55"/>
        <end position="73"/>
    </location>
</feature>
<accession>A0ABQ0LCA6</accession>
<dbReference type="PRINTS" id="PR00363">
    <property type="entry name" value="CYTOCHROMEB5"/>
</dbReference>
<dbReference type="PROSITE" id="PS00191">
    <property type="entry name" value="CYTOCHROME_B5_1"/>
    <property type="match status" value="1"/>
</dbReference>
<feature type="compositionally biased region" description="Low complexity" evidence="5">
    <location>
        <begin position="35"/>
        <end position="46"/>
    </location>
</feature>
<keyword evidence="1 4" id="KW-0349">Heme</keyword>
<keyword evidence="3 4" id="KW-0408">Iron</keyword>
<feature type="compositionally biased region" description="Polar residues" evidence="5">
    <location>
        <begin position="81"/>
        <end position="91"/>
    </location>
</feature>
<dbReference type="InterPro" id="IPR018506">
    <property type="entry name" value="Cyt_B5_heme-BS"/>
</dbReference>
<reference evidence="7" key="1">
    <citation type="submission" date="2014-09" db="EMBL/GenBank/DDBJ databases">
        <title>Genome sequence of the luminous mushroom Mycena chlorophos for searching fungal bioluminescence genes.</title>
        <authorList>
            <person name="Tanaka Y."/>
            <person name="Kasuga D."/>
            <person name="Oba Y."/>
            <person name="Hase S."/>
            <person name="Sato K."/>
            <person name="Oba Y."/>
            <person name="Sakakibara Y."/>
        </authorList>
    </citation>
    <scope>NUCLEOTIDE SEQUENCE</scope>
</reference>
<keyword evidence="2 4" id="KW-0479">Metal-binding</keyword>
<evidence type="ECO:0000313" key="8">
    <source>
        <dbReference type="Proteomes" id="UP000815677"/>
    </source>
</evidence>
<dbReference type="Proteomes" id="UP000815677">
    <property type="component" value="Unassembled WGS sequence"/>
</dbReference>
<evidence type="ECO:0000256" key="4">
    <source>
        <dbReference type="RuleBase" id="RU362121"/>
    </source>
</evidence>
<dbReference type="InterPro" id="IPR051872">
    <property type="entry name" value="Cytochrome_b5/Flavoprotein_Rdt"/>
</dbReference>
<evidence type="ECO:0000256" key="3">
    <source>
        <dbReference type="ARBA" id="ARBA00023004"/>
    </source>
</evidence>
<evidence type="ECO:0000256" key="5">
    <source>
        <dbReference type="SAM" id="MobiDB-lite"/>
    </source>
</evidence>
<proteinExistence type="inferred from homology"/>
<evidence type="ECO:0000259" key="6">
    <source>
        <dbReference type="PROSITE" id="PS50255"/>
    </source>
</evidence>
<dbReference type="InterPro" id="IPR001199">
    <property type="entry name" value="Cyt_B5-like_heme/steroid-bd"/>
</dbReference>
<dbReference type="PROSITE" id="PS50255">
    <property type="entry name" value="CYTOCHROME_B5_2"/>
    <property type="match status" value="1"/>
</dbReference>
<dbReference type="SUPFAM" id="SSF55856">
    <property type="entry name" value="Cytochrome b5-like heme/steroid binding domain"/>
    <property type="match status" value="1"/>
</dbReference>
<evidence type="ECO:0000256" key="1">
    <source>
        <dbReference type="ARBA" id="ARBA00022617"/>
    </source>
</evidence>
<evidence type="ECO:0000256" key="2">
    <source>
        <dbReference type="ARBA" id="ARBA00022723"/>
    </source>
</evidence>
<comment type="similarity">
    <text evidence="4">Belongs to the cytochrome b5 family.</text>
</comment>
<gene>
    <name evidence="7" type="ORF">MCHLO_06102</name>
</gene>
<dbReference type="SMART" id="SM01117">
    <property type="entry name" value="Cyt-b5"/>
    <property type="match status" value="1"/>
</dbReference>
<feature type="domain" description="Cytochrome b5 heme-binding" evidence="6">
    <location>
        <begin position="179"/>
        <end position="255"/>
    </location>
</feature>
<evidence type="ECO:0000313" key="7">
    <source>
        <dbReference type="EMBL" id="GAT48723.1"/>
    </source>
</evidence>
<organism evidence="7 8">
    <name type="scientific">Mycena chlorophos</name>
    <name type="common">Agaric fungus</name>
    <name type="synonym">Agaricus chlorophos</name>
    <dbReference type="NCBI Taxonomy" id="658473"/>
    <lineage>
        <taxon>Eukaryota</taxon>
        <taxon>Fungi</taxon>
        <taxon>Dikarya</taxon>
        <taxon>Basidiomycota</taxon>
        <taxon>Agaricomycotina</taxon>
        <taxon>Agaricomycetes</taxon>
        <taxon>Agaricomycetidae</taxon>
        <taxon>Agaricales</taxon>
        <taxon>Marasmiineae</taxon>
        <taxon>Mycenaceae</taxon>
        <taxon>Mycena</taxon>
    </lineage>
</organism>
<sequence>MAEAGQDTARGGSYSNSCLDATMTSYLRSWLTGAPTQATPAPAVPTLNRISPPASDDEADDGDDTETEHDDDSVPAFPALNSAQRASSSPSVPRILSESALMPPPPVPSLASRTPGVAPSRSSLAPGNSSSLMPPPTTTQIPKKPSKKREKVALAPGHSPLDWAALKSSGTDIRGVDSLSRIPPSVLKQHRSMTDAWTAINGKVYNITAYLPFHPGGERELMRVAGRDGTELFAKTHAWVNADFMLDECLVGFLVAEPTA</sequence>
<dbReference type="PANTHER" id="PTHR46237:SF1">
    <property type="entry name" value="CYTOCHROME B5 REDUCTASE 4"/>
    <property type="match status" value="1"/>
</dbReference>
<dbReference type="Gene3D" id="3.10.120.10">
    <property type="entry name" value="Cytochrome b5-like heme/steroid binding domain"/>
    <property type="match status" value="1"/>
</dbReference>